<dbReference type="InterPro" id="IPR019606">
    <property type="entry name" value="GerMN"/>
</dbReference>
<comment type="caution">
    <text evidence="4">The sequence shown here is derived from an EMBL/GenBank/DDBJ whole genome shotgun (WGS) entry which is preliminary data.</text>
</comment>
<dbReference type="Pfam" id="PF10646">
    <property type="entry name" value="Germane"/>
    <property type="match status" value="1"/>
</dbReference>
<dbReference type="Proteomes" id="UP001247307">
    <property type="component" value="Unassembled WGS sequence"/>
</dbReference>
<sequence length="571" mass="60661">MRLLSRAGKRVTAALLVALVASGCARIPTSSPVREIPATSTGGDSDVQYRLSSPEPGAKPRDIVEGFLDAHKGSQEGFDHAREYLTTARRAVWKPATTVTLYEEYPDVKSTKDPSVFEITYRPVAEIDENGLRTSLAGAKPRTERIKIATEGGENRIDSAPDGILLSTSDARHLVDQRTLYFYSPDFAHAVPDARWFLKSPSEATSIVNALMTGPSPHLKGAVATALGDHARLANPAVVVENGTAQVDLALSYWNGLKPLQRLQLKQQLELAFASMRGVDSVQIKTDSRVVSELPSMADGFIRVSANPDVDAAQVAVVKDQLTWFSNNSIQPVAGLPSTVSYAPRMPAVSPAKKQFAFLNASGSQLLTAVPGKDVVLAVTGSALTAPSFDASGWLWTVVTPSRDAAQQVRAVPAGGESESAVTVKADWLAGYTVTGFQAARDGVRVAIVAAKDGRTHLFESAVVRGDDSVPQSLTKGLEREIGTGTYTTAKWLDDRRLVLVRLGSKSPAAPVIVGPAGVDDELGALAGITAVSVGQSPDDIYLVANGQAYYRVGSAWYNSAVYLSGLNHQG</sequence>
<dbReference type="SMART" id="SM00909">
    <property type="entry name" value="Germane"/>
    <property type="match status" value="1"/>
</dbReference>
<feature type="chain" id="PRO_5042028792" description="GerMN domain-containing protein" evidence="2">
    <location>
        <begin position="26"/>
        <end position="571"/>
    </location>
</feature>
<feature type="domain" description="GerMN" evidence="3">
    <location>
        <begin position="204"/>
        <end position="295"/>
    </location>
</feature>
<dbReference type="PROSITE" id="PS51257">
    <property type="entry name" value="PROKAR_LIPOPROTEIN"/>
    <property type="match status" value="1"/>
</dbReference>
<dbReference type="InterPro" id="IPR059026">
    <property type="entry name" value="LpqB_N"/>
</dbReference>
<evidence type="ECO:0000313" key="5">
    <source>
        <dbReference type="Proteomes" id="UP001247307"/>
    </source>
</evidence>
<keyword evidence="5" id="KW-1185">Reference proteome</keyword>
<keyword evidence="2" id="KW-0732">Signal</keyword>
<feature type="region of interest" description="Disordered" evidence="1">
    <location>
        <begin position="30"/>
        <end position="59"/>
    </location>
</feature>
<feature type="compositionally biased region" description="Polar residues" evidence="1">
    <location>
        <begin position="30"/>
        <end position="43"/>
    </location>
</feature>
<dbReference type="Pfam" id="PF25976">
    <property type="entry name" value="LpqB_N"/>
    <property type="match status" value="1"/>
</dbReference>
<evidence type="ECO:0000313" key="4">
    <source>
        <dbReference type="EMBL" id="MDR6891426.1"/>
    </source>
</evidence>
<dbReference type="EMBL" id="JAVDUI010000001">
    <property type="protein sequence ID" value="MDR6891426.1"/>
    <property type="molecule type" value="Genomic_DNA"/>
</dbReference>
<proteinExistence type="predicted"/>
<evidence type="ECO:0000259" key="3">
    <source>
        <dbReference type="SMART" id="SM00909"/>
    </source>
</evidence>
<feature type="signal peptide" evidence="2">
    <location>
        <begin position="1"/>
        <end position="25"/>
    </location>
</feature>
<protein>
    <recommendedName>
        <fullName evidence="3">GerMN domain-containing protein</fullName>
    </recommendedName>
</protein>
<gene>
    <name evidence="4" type="ORF">J2S35_000366</name>
</gene>
<evidence type="ECO:0000256" key="1">
    <source>
        <dbReference type="SAM" id="MobiDB-lite"/>
    </source>
</evidence>
<name>A0AAE4C4J9_9MICC</name>
<accession>A0AAE4C4J9</accession>
<organism evidence="4 5">
    <name type="scientific">Falsarthrobacter nasiphocae</name>
    <dbReference type="NCBI Taxonomy" id="189863"/>
    <lineage>
        <taxon>Bacteria</taxon>
        <taxon>Bacillati</taxon>
        <taxon>Actinomycetota</taxon>
        <taxon>Actinomycetes</taxon>
        <taxon>Micrococcales</taxon>
        <taxon>Micrococcaceae</taxon>
        <taxon>Falsarthrobacter</taxon>
    </lineage>
</organism>
<reference evidence="4" key="1">
    <citation type="submission" date="2023-07" db="EMBL/GenBank/DDBJ databases">
        <title>Sequencing the genomes of 1000 actinobacteria strains.</title>
        <authorList>
            <person name="Klenk H.-P."/>
        </authorList>
    </citation>
    <scope>NUCLEOTIDE SEQUENCE</scope>
    <source>
        <strain evidence="4">DSM 13988</strain>
    </source>
</reference>
<dbReference type="RefSeq" id="WP_309849206.1">
    <property type="nucleotide sequence ID" value="NZ_BAAAIU010000024.1"/>
</dbReference>
<evidence type="ECO:0000256" key="2">
    <source>
        <dbReference type="SAM" id="SignalP"/>
    </source>
</evidence>
<dbReference type="InterPro" id="IPR018910">
    <property type="entry name" value="LpqB_C"/>
</dbReference>
<dbReference type="Pfam" id="PF10647">
    <property type="entry name" value="Gmad1"/>
    <property type="match status" value="1"/>
</dbReference>
<dbReference type="AlphaFoldDB" id="A0AAE4C4J9"/>